<evidence type="ECO:0000313" key="1">
    <source>
        <dbReference type="EMBL" id="AKM09780.1"/>
    </source>
</evidence>
<sequence length="98" mass="10549">MKLQDANDGPANLWRIAGWTLATFILLVPAVAMRFTPDVRWDAGDFVVMASMLLVVGGAIEGIVRYVPSTSVTKWGLAAAALLIFLAVWAELSVGILF</sequence>
<accession>A0A0G3XE09</accession>
<evidence type="ECO:0000313" key="2">
    <source>
        <dbReference type="Proteomes" id="UP000035287"/>
    </source>
</evidence>
<dbReference type="KEGG" id="cna:AB433_06955"/>
<dbReference type="RefSeq" id="WP_047820465.1">
    <property type="nucleotide sequence ID" value="NZ_CP011770.1"/>
</dbReference>
<name>A0A0G3XE09_9SPHN</name>
<organism evidence="1 2">
    <name type="scientific">Croceicoccus naphthovorans</name>
    <dbReference type="NCBI Taxonomy" id="1348774"/>
    <lineage>
        <taxon>Bacteria</taxon>
        <taxon>Pseudomonadati</taxon>
        <taxon>Pseudomonadota</taxon>
        <taxon>Alphaproteobacteria</taxon>
        <taxon>Sphingomonadales</taxon>
        <taxon>Erythrobacteraceae</taxon>
        <taxon>Croceicoccus</taxon>
    </lineage>
</organism>
<gene>
    <name evidence="1" type="ORF">AB433_06955</name>
</gene>
<dbReference type="AlphaFoldDB" id="A0A0G3XE09"/>
<reference evidence="1 2" key="1">
    <citation type="submission" date="2015-06" db="EMBL/GenBank/DDBJ databases">
        <authorList>
            <person name="Zeng Y."/>
            <person name="Huang Y."/>
        </authorList>
    </citation>
    <scope>NUCLEOTIDE SEQUENCE [LARGE SCALE GENOMIC DNA]</scope>
    <source>
        <strain evidence="1 2">PQ-2</strain>
    </source>
</reference>
<dbReference type="EMBL" id="CP011770">
    <property type="protein sequence ID" value="AKM09780.1"/>
    <property type="molecule type" value="Genomic_DNA"/>
</dbReference>
<dbReference type="OrthoDB" id="9813621at2"/>
<proteinExistence type="predicted"/>
<dbReference type="Proteomes" id="UP000035287">
    <property type="component" value="Chromosome"/>
</dbReference>
<keyword evidence="2" id="KW-1185">Reference proteome</keyword>
<protein>
    <submittedName>
        <fullName evidence="1">Uncharacterized protein</fullName>
    </submittedName>
</protein>
<dbReference type="STRING" id="1348774.AB433_06955"/>
<dbReference type="PATRIC" id="fig|1348774.3.peg.1454"/>